<evidence type="ECO:0000313" key="1">
    <source>
        <dbReference type="EMBL" id="GEX88422.1"/>
    </source>
</evidence>
<dbReference type="PANTHER" id="PTHR32170">
    <property type="entry name" value="PROTEASOME ACTIVATOR COMPLEX SUBUNIT 4"/>
    <property type="match status" value="1"/>
</dbReference>
<dbReference type="GO" id="GO:0000502">
    <property type="term" value="C:proteasome complex"/>
    <property type="evidence" value="ECO:0007669"/>
    <property type="project" value="UniProtKB-KW"/>
</dbReference>
<reference evidence="1" key="1">
    <citation type="journal article" date="2019" name="Sci. Rep.">
        <title>Draft genome of Tanacetum cinerariifolium, the natural source of mosquito coil.</title>
        <authorList>
            <person name="Yamashiro T."/>
            <person name="Shiraishi A."/>
            <person name="Satake H."/>
            <person name="Nakayama K."/>
        </authorList>
    </citation>
    <scope>NUCLEOTIDE SEQUENCE</scope>
</reference>
<dbReference type="EMBL" id="BKCJ010136572">
    <property type="protein sequence ID" value="GEX88422.1"/>
    <property type="molecule type" value="Genomic_DNA"/>
</dbReference>
<sequence>MEVIWNESSEFLATLMLDISRSPKWHIPNDDEIQLANELLNLHLESALDKLVKTCQDNIHSHPGNEKELWKVTLLRIDSSLQGVLSCLPDFVPSFKNGKKVLDMKWTNHRQAWKPESVAILEPPVNFIVSTHSKGKKRPKWALIDKAYKHNTWRTSQSSYHLFRSSKNVSSSDSVNVLLEDLLRLCVHSYDTIRTFPRRQSGAFPGDLSLGIPFPGDLSPEKHRWGRLVNDSSPATILGEKVGPTYFSVKN</sequence>
<dbReference type="AlphaFoldDB" id="A0A699HDM3"/>
<keyword evidence="1" id="KW-0647">Proteasome</keyword>
<dbReference type="InterPro" id="IPR035309">
    <property type="entry name" value="PSME4"/>
</dbReference>
<proteinExistence type="predicted"/>
<dbReference type="GO" id="GO:0016504">
    <property type="term" value="F:peptidase activator activity"/>
    <property type="evidence" value="ECO:0007669"/>
    <property type="project" value="InterPro"/>
</dbReference>
<name>A0A699HDM3_TANCI</name>
<accession>A0A699HDM3</accession>
<protein>
    <submittedName>
        <fullName evidence="1">Proteasome activator subunit 4</fullName>
    </submittedName>
</protein>
<organism evidence="1">
    <name type="scientific">Tanacetum cinerariifolium</name>
    <name type="common">Dalmatian daisy</name>
    <name type="synonym">Chrysanthemum cinerariifolium</name>
    <dbReference type="NCBI Taxonomy" id="118510"/>
    <lineage>
        <taxon>Eukaryota</taxon>
        <taxon>Viridiplantae</taxon>
        <taxon>Streptophyta</taxon>
        <taxon>Embryophyta</taxon>
        <taxon>Tracheophyta</taxon>
        <taxon>Spermatophyta</taxon>
        <taxon>Magnoliopsida</taxon>
        <taxon>eudicotyledons</taxon>
        <taxon>Gunneridae</taxon>
        <taxon>Pentapetalae</taxon>
        <taxon>asterids</taxon>
        <taxon>campanulids</taxon>
        <taxon>Asterales</taxon>
        <taxon>Asteraceae</taxon>
        <taxon>Asteroideae</taxon>
        <taxon>Anthemideae</taxon>
        <taxon>Anthemidinae</taxon>
        <taxon>Tanacetum</taxon>
    </lineage>
</organism>
<dbReference type="GO" id="GO:0010499">
    <property type="term" value="P:proteasomal ubiquitin-independent protein catabolic process"/>
    <property type="evidence" value="ECO:0007669"/>
    <property type="project" value="TreeGrafter"/>
</dbReference>
<dbReference type="GO" id="GO:0005829">
    <property type="term" value="C:cytosol"/>
    <property type="evidence" value="ECO:0007669"/>
    <property type="project" value="TreeGrafter"/>
</dbReference>
<dbReference type="PANTHER" id="PTHR32170:SF3">
    <property type="entry name" value="PROTEASOME ACTIVATOR COMPLEX SUBUNIT 4"/>
    <property type="match status" value="1"/>
</dbReference>
<dbReference type="GO" id="GO:0005634">
    <property type="term" value="C:nucleus"/>
    <property type="evidence" value="ECO:0007669"/>
    <property type="project" value="TreeGrafter"/>
</dbReference>
<dbReference type="GO" id="GO:0070628">
    <property type="term" value="F:proteasome binding"/>
    <property type="evidence" value="ECO:0007669"/>
    <property type="project" value="InterPro"/>
</dbReference>
<gene>
    <name evidence="1" type="ORF">Tci_360397</name>
</gene>
<comment type="caution">
    <text evidence="1">The sequence shown here is derived from an EMBL/GenBank/DDBJ whole genome shotgun (WGS) entry which is preliminary data.</text>
</comment>